<comment type="caution">
    <text evidence="2">The sequence shown here is derived from an EMBL/GenBank/DDBJ whole genome shotgun (WGS) entry which is preliminary data.</text>
</comment>
<sequence length="146" mass="15957">MSAPAAGPAPAIVIDTNIVLDLLVFDDARWAPLRAALSAGELHWLATESMRTELARVLGYPLIARRLQRDGREPSSVMAAFDAQVHRFMPMPTRACFVCKDADDQVFIDLAAAHRARLLSKDRAVLSMRKRLGTLGVTVAEDFVAA</sequence>
<dbReference type="PANTHER" id="PTHR34610">
    <property type="entry name" value="SSL7007 PROTEIN"/>
    <property type="match status" value="1"/>
</dbReference>
<reference evidence="2 3" key="1">
    <citation type="journal article" date="2019" name="Environ. Microbiol.">
        <title>Species interactions and distinct microbial communities in high Arctic permafrost affected cryosols are associated with the CH4 and CO2 gas fluxes.</title>
        <authorList>
            <person name="Altshuler I."/>
            <person name="Hamel J."/>
            <person name="Turney S."/>
            <person name="Magnuson E."/>
            <person name="Levesque R."/>
            <person name="Greer C."/>
            <person name="Whyte L.G."/>
        </authorList>
    </citation>
    <scope>NUCLEOTIDE SEQUENCE [LARGE SCALE GENOMIC DNA]</scope>
    <source>
        <strain evidence="2 3">S06.C</strain>
    </source>
</reference>
<dbReference type="EMBL" id="RCZI01000003">
    <property type="protein sequence ID" value="TPG27652.1"/>
    <property type="molecule type" value="Genomic_DNA"/>
</dbReference>
<evidence type="ECO:0000259" key="1">
    <source>
        <dbReference type="Pfam" id="PF13470"/>
    </source>
</evidence>
<name>A0A502DTL8_9BURK</name>
<dbReference type="PANTHER" id="PTHR34610:SF3">
    <property type="entry name" value="SSL7007 PROTEIN"/>
    <property type="match status" value="1"/>
</dbReference>
<dbReference type="RefSeq" id="WP_140842432.1">
    <property type="nucleotide sequence ID" value="NZ_RCZI01000003.1"/>
</dbReference>
<feature type="domain" description="PIN" evidence="1">
    <location>
        <begin position="12"/>
        <end position="119"/>
    </location>
</feature>
<proteinExistence type="predicted"/>
<dbReference type="Proteomes" id="UP000319212">
    <property type="component" value="Unassembled WGS sequence"/>
</dbReference>
<dbReference type="InterPro" id="IPR002716">
    <property type="entry name" value="PIN_dom"/>
</dbReference>
<evidence type="ECO:0000313" key="2">
    <source>
        <dbReference type="EMBL" id="TPG27652.1"/>
    </source>
</evidence>
<evidence type="ECO:0000313" key="3">
    <source>
        <dbReference type="Proteomes" id="UP000319212"/>
    </source>
</evidence>
<dbReference type="InterPro" id="IPR002850">
    <property type="entry name" value="PIN_toxin-like"/>
</dbReference>
<dbReference type="Pfam" id="PF13470">
    <property type="entry name" value="PIN_3"/>
    <property type="match status" value="1"/>
</dbReference>
<dbReference type="AlphaFoldDB" id="A0A502DTL8"/>
<dbReference type="InterPro" id="IPR029060">
    <property type="entry name" value="PIN-like_dom_sf"/>
</dbReference>
<gene>
    <name evidence="2" type="ORF">EAH82_12850</name>
</gene>
<dbReference type="SUPFAM" id="SSF88723">
    <property type="entry name" value="PIN domain-like"/>
    <property type="match status" value="1"/>
</dbReference>
<dbReference type="OrthoDB" id="9802272at2"/>
<protein>
    <submittedName>
        <fullName evidence="2">PIN domain-containing protein</fullName>
    </submittedName>
</protein>
<organism evidence="2 3">
    <name type="scientific">Variovorax guangxiensis</name>
    <dbReference type="NCBI Taxonomy" id="1775474"/>
    <lineage>
        <taxon>Bacteria</taxon>
        <taxon>Pseudomonadati</taxon>
        <taxon>Pseudomonadota</taxon>
        <taxon>Betaproteobacteria</taxon>
        <taxon>Burkholderiales</taxon>
        <taxon>Comamonadaceae</taxon>
        <taxon>Variovorax</taxon>
    </lineage>
</organism>
<accession>A0A502DTL8</accession>